<comment type="caution">
    <text evidence="1">The sequence shown here is derived from an EMBL/GenBank/DDBJ whole genome shotgun (WGS) entry which is preliminary data.</text>
</comment>
<dbReference type="EMBL" id="JAPWTJ010003526">
    <property type="protein sequence ID" value="KAJ8955511.1"/>
    <property type="molecule type" value="Genomic_DNA"/>
</dbReference>
<proteinExistence type="predicted"/>
<keyword evidence="2" id="KW-1185">Reference proteome</keyword>
<evidence type="ECO:0000313" key="1">
    <source>
        <dbReference type="EMBL" id="KAJ8955511.1"/>
    </source>
</evidence>
<organism evidence="1 2">
    <name type="scientific">Molorchus minor</name>
    <dbReference type="NCBI Taxonomy" id="1323400"/>
    <lineage>
        <taxon>Eukaryota</taxon>
        <taxon>Metazoa</taxon>
        <taxon>Ecdysozoa</taxon>
        <taxon>Arthropoda</taxon>
        <taxon>Hexapoda</taxon>
        <taxon>Insecta</taxon>
        <taxon>Pterygota</taxon>
        <taxon>Neoptera</taxon>
        <taxon>Endopterygota</taxon>
        <taxon>Coleoptera</taxon>
        <taxon>Polyphaga</taxon>
        <taxon>Cucujiformia</taxon>
        <taxon>Chrysomeloidea</taxon>
        <taxon>Cerambycidae</taxon>
        <taxon>Lamiinae</taxon>
        <taxon>Monochamini</taxon>
        <taxon>Molorchus</taxon>
    </lineage>
</organism>
<evidence type="ECO:0000313" key="2">
    <source>
        <dbReference type="Proteomes" id="UP001162164"/>
    </source>
</evidence>
<dbReference type="Proteomes" id="UP001162164">
    <property type="component" value="Unassembled WGS sequence"/>
</dbReference>
<name>A0ABQ9IRH3_9CUCU</name>
<protein>
    <submittedName>
        <fullName evidence="1">Uncharacterized protein</fullName>
    </submittedName>
</protein>
<gene>
    <name evidence="1" type="ORF">NQ317_006107</name>
</gene>
<reference evidence="1" key="1">
    <citation type="journal article" date="2023" name="Insect Mol. Biol.">
        <title>Genome sequencing provides insights into the evolution of gene families encoding plant cell wall-degrading enzymes in longhorned beetles.</title>
        <authorList>
            <person name="Shin N.R."/>
            <person name="Okamura Y."/>
            <person name="Kirsch R."/>
            <person name="Pauchet Y."/>
        </authorList>
    </citation>
    <scope>NUCLEOTIDE SEQUENCE</scope>
    <source>
        <strain evidence="1">MMC_N1</strain>
    </source>
</reference>
<accession>A0ABQ9IRH3</accession>
<sequence>MPGGVLKNTTIMEGDNKLLTKSLGPNNTNIVRSYEPTSMKLVELKQNDTLSGQLPLIRDNYLTSLYLVFQNQQKTIHLPLEEKIYIYERNRRYSTMIGAATLGNASDSQPYSVPCTRSDKN</sequence>